<proteinExistence type="predicted"/>
<reference evidence="1 2" key="1">
    <citation type="journal article" date="2017" name="MBio">
        <title>Type VI secretion-mediated competition in the bee gut microbiome.</title>
        <authorList>
            <person name="Steele M.I."/>
            <person name="Kwong W.K."/>
            <person name="Powell J.E."/>
            <person name="Whiteley M."/>
            <person name="Moran N.A."/>
        </authorList>
    </citation>
    <scope>NUCLEOTIDE SEQUENCE [LARGE SCALE GENOMIC DNA]</scope>
    <source>
        <strain evidence="1 2">HK3</strain>
    </source>
</reference>
<gene>
    <name evidence="1" type="ORF">BHC57_07715</name>
</gene>
<name>A0A855FP12_9NEIS</name>
<comment type="caution">
    <text evidence="1">The sequence shown here is derived from an EMBL/GenBank/DDBJ whole genome shotgun (WGS) entry which is preliminary data.</text>
</comment>
<dbReference type="RefSeq" id="WP_100099470.1">
    <property type="nucleotide sequence ID" value="NZ_MDUZ01000046.1"/>
</dbReference>
<dbReference type="Proteomes" id="UP000230463">
    <property type="component" value="Unassembled WGS sequence"/>
</dbReference>
<sequence>MMLSNLGKSEDLRVRLMISKIEIDTAADVLAAYERTMADRKRQGHCLSAEWRYGKEKVIREYAFDGVHYKPEVFALVKSALSLLAQNNREAFNVLSIEYGRKSPYFKRRSITARHRAMVNRSAWAEQVERALVLFWAYMQHCENFDKYFFNSPLYMT</sequence>
<dbReference type="OrthoDB" id="8612474at2"/>
<dbReference type="EMBL" id="MEIU01000057">
    <property type="protein sequence ID" value="PIT60127.1"/>
    <property type="molecule type" value="Genomic_DNA"/>
</dbReference>
<accession>A0A855FP12</accession>
<protein>
    <submittedName>
        <fullName evidence="1">Uncharacterized protein</fullName>
    </submittedName>
</protein>
<dbReference type="AlphaFoldDB" id="A0A855FP12"/>
<evidence type="ECO:0000313" key="2">
    <source>
        <dbReference type="Proteomes" id="UP000230463"/>
    </source>
</evidence>
<organism evidence="1 2">
    <name type="scientific">Snodgrassella alvi</name>
    <dbReference type="NCBI Taxonomy" id="1196083"/>
    <lineage>
        <taxon>Bacteria</taxon>
        <taxon>Pseudomonadati</taxon>
        <taxon>Pseudomonadota</taxon>
        <taxon>Betaproteobacteria</taxon>
        <taxon>Neisseriales</taxon>
        <taxon>Neisseriaceae</taxon>
        <taxon>Snodgrassella</taxon>
    </lineage>
</organism>
<evidence type="ECO:0000313" key="1">
    <source>
        <dbReference type="EMBL" id="PIT60127.1"/>
    </source>
</evidence>